<evidence type="ECO:0008006" key="3">
    <source>
        <dbReference type="Google" id="ProtNLM"/>
    </source>
</evidence>
<reference evidence="2" key="1">
    <citation type="journal article" date="2019" name="Int. J. Syst. Evol. Microbiol.">
        <title>The Global Catalogue of Microorganisms (GCM) 10K type strain sequencing project: providing services to taxonomists for standard genome sequencing and annotation.</title>
        <authorList>
            <consortium name="The Broad Institute Genomics Platform"/>
            <consortium name="The Broad Institute Genome Sequencing Center for Infectious Disease"/>
            <person name="Wu L."/>
            <person name="Ma J."/>
        </authorList>
    </citation>
    <scope>NUCLEOTIDE SEQUENCE [LARGE SCALE GENOMIC DNA]</scope>
    <source>
        <strain evidence="2">JCM 16904</strain>
    </source>
</reference>
<dbReference type="Proteomes" id="UP001500902">
    <property type="component" value="Unassembled WGS sequence"/>
</dbReference>
<sequence>MAARSLGAVEDEVTLSRFRMLVVLSGHGETKLVTMAEFLRVSPMRLSGEGWRGWLRHLLTSLG</sequence>
<gene>
    <name evidence="1" type="ORF">GCM10022224_025900</name>
</gene>
<accession>A0ABP7BJK2</accession>
<keyword evidence="2" id="KW-1185">Reference proteome</keyword>
<evidence type="ECO:0000313" key="1">
    <source>
        <dbReference type="EMBL" id="GAA3661241.1"/>
    </source>
</evidence>
<protein>
    <recommendedName>
        <fullName evidence="3">Winged helix DNA-binding domain-containing protein</fullName>
    </recommendedName>
</protein>
<name>A0ABP7BJK2_9ACTN</name>
<proteinExistence type="predicted"/>
<organism evidence="1 2">
    <name type="scientific">Nonomuraea antimicrobica</name>
    <dbReference type="NCBI Taxonomy" id="561173"/>
    <lineage>
        <taxon>Bacteria</taxon>
        <taxon>Bacillati</taxon>
        <taxon>Actinomycetota</taxon>
        <taxon>Actinomycetes</taxon>
        <taxon>Streptosporangiales</taxon>
        <taxon>Streptosporangiaceae</taxon>
        <taxon>Nonomuraea</taxon>
    </lineage>
</organism>
<comment type="caution">
    <text evidence="1">The sequence shown here is derived from an EMBL/GenBank/DDBJ whole genome shotgun (WGS) entry which is preliminary data.</text>
</comment>
<evidence type="ECO:0000313" key="2">
    <source>
        <dbReference type="Proteomes" id="UP001500902"/>
    </source>
</evidence>
<dbReference type="EMBL" id="BAAAZP010000048">
    <property type="protein sequence ID" value="GAA3661241.1"/>
    <property type="molecule type" value="Genomic_DNA"/>
</dbReference>
<dbReference type="RefSeq" id="WP_344876483.1">
    <property type="nucleotide sequence ID" value="NZ_BAAAZP010000048.1"/>
</dbReference>